<dbReference type="KEGG" id="aak:AA2016_4391"/>
<accession>A0AAC9AS92</accession>
<organism evidence="1 2">
    <name type="scientific">Aminobacter aminovorans</name>
    <name type="common">Chelatobacter heintzii</name>
    <dbReference type="NCBI Taxonomy" id="83263"/>
    <lineage>
        <taxon>Bacteria</taxon>
        <taxon>Pseudomonadati</taxon>
        <taxon>Pseudomonadota</taxon>
        <taxon>Alphaproteobacteria</taxon>
        <taxon>Hyphomicrobiales</taxon>
        <taxon>Phyllobacteriaceae</taxon>
        <taxon>Aminobacter</taxon>
    </lineage>
</organism>
<evidence type="ECO:0000313" key="2">
    <source>
        <dbReference type="Proteomes" id="UP000075755"/>
    </source>
</evidence>
<reference evidence="1 2" key="1">
    <citation type="submission" date="2016-03" db="EMBL/GenBank/DDBJ databases">
        <title>Complete genome of Aminobacter aminovorans KCTC 2477.</title>
        <authorList>
            <person name="Kim K.M."/>
        </authorList>
    </citation>
    <scope>NUCLEOTIDE SEQUENCE [LARGE SCALE GENOMIC DNA]</scope>
    <source>
        <strain evidence="1 2">KCTC 2477</strain>
    </source>
</reference>
<proteinExistence type="predicted"/>
<name>A0AAC9AS92_AMIAI</name>
<evidence type="ECO:0000313" key="1">
    <source>
        <dbReference type="EMBL" id="AMS43303.1"/>
    </source>
</evidence>
<gene>
    <name evidence="1" type="ORF">AA2016_4391</name>
</gene>
<protein>
    <submittedName>
        <fullName evidence="1">Uncharacterized protein</fullName>
    </submittedName>
</protein>
<dbReference type="EMBL" id="CP015005">
    <property type="protein sequence ID" value="AMS43303.1"/>
    <property type="molecule type" value="Genomic_DNA"/>
</dbReference>
<dbReference type="Proteomes" id="UP000075755">
    <property type="component" value="Chromosome"/>
</dbReference>
<dbReference type="AlphaFoldDB" id="A0AAC9AS92"/>
<sequence>MSEIHLRELTESEFLDCSRGSMSDVTSAQQPVADVWPYVDLLDPRSVGVLAIRDVEYVYRDASQRYDHVVIATDTADIFLVVIIDRRAKRVLGHRLLDLLVKYGLASRH</sequence>